<dbReference type="OrthoDB" id="7875218at2"/>
<dbReference type="AlphaFoldDB" id="A0A1I6P2Y2"/>
<sequence length="94" mass="10101">MQDIQSLLGALRRPRLLVRAARYGAVEYQRDAHLPRLLGAPGPTRHGAALLRLMELEAEIDAGRLARAAGYSAARHVEVLAAIIGEARALQAPA</sequence>
<proteinExistence type="predicted"/>
<evidence type="ECO:0000313" key="2">
    <source>
        <dbReference type="Proteomes" id="UP000199392"/>
    </source>
</evidence>
<dbReference type="InterPro" id="IPR045516">
    <property type="entry name" value="DUF6477"/>
</dbReference>
<dbReference type="Pfam" id="PF20083">
    <property type="entry name" value="DUF6477"/>
    <property type="match status" value="1"/>
</dbReference>
<dbReference type="Proteomes" id="UP000199392">
    <property type="component" value="Unassembled WGS sequence"/>
</dbReference>
<dbReference type="RefSeq" id="WP_092426305.1">
    <property type="nucleotide sequence ID" value="NZ_FNCL01000008.1"/>
</dbReference>
<accession>A0A1I6P2Y2</accession>
<evidence type="ECO:0000313" key="1">
    <source>
        <dbReference type="EMBL" id="SFS34448.1"/>
    </source>
</evidence>
<protein>
    <submittedName>
        <fullName evidence="1">Uncharacterized protein</fullName>
    </submittedName>
</protein>
<name>A0A1I6P2Y2_9RHOB</name>
<dbReference type="EMBL" id="FOZW01000001">
    <property type="protein sequence ID" value="SFS34448.1"/>
    <property type="molecule type" value="Genomic_DNA"/>
</dbReference>
<organism evidence="1 2">
    <name type="scientific">Alloyangia pacifica</name>
    <dbReference type="NCBI Taxonomy" id="311180"/>
    <lineage>
        <taxon>Bacteria</taxon>
        <taxon>Pseudomonadati</taxon>
        <taxon>Pseudomonadota</taxon>
        <taxon>Alphaproteobacteria</taxon>
        <taxon>Rhodobacterales</taxon>
        <taxon>Roseobacteraceae</taxon>
        <taxon>Alloyangia</taxon>
    </lineage>
</organism>
<gene>
    <name evidence="1" type="ORF">SAMN04488050_101274</name>
</gene>
<keyword evidence="2" id="KW-1185">Reference proteome</keyword>
<reference evidence="2" key="1">
    <citation type="submission" date="2016-10" db="EMBL/GenBank/DDBJ databases">
        <authorList>
            <person name="Varghese N."/>
            <person name="Submissions S."/>
        </authorList>
    </citation>
    <scope>NUCLEOTIDE SEQUENCE [LARGE SCALE GENOMIC DNA]</scope>
    <source>
        <strain evidence="2">DSM 26894</strain>
    </source>
</reference>
<dbReference type="STRING" id="311180.SAMN04488050_101274"/>